<evidence type="ECO:0000256" key="3">
    <source>
        <dbReference type="ARBA" id="ARBA00023242"/>
    </source>
</evidence>
<name>A0AA88UHU6_9ASTE</name>
<dbReference type="Proteomes" id="UP001187471">
    <property type="component" value="Unassembled WGS sequence"/>
</dbReference>
<keyword evidence="2" id="KW-0227">DNA damage</keyword>
<comment type="caution">
    <text evidence="4">The sequence shown here is derived from an EMBL/GenBank/DDBJ whole genome shotgun (WGS) entry which is preliminary data.</text>
</comment>
<gene>
    <name evidence="4" type="ORF">RJ640_015854</name>
</gene>
<proteinExistence type="predicted"/>
<dbReference type="PANTHER" id="PTHR23196">
    <property type="entry name" value="PAX TRANSCRIPTION ACTIVATION DOMAIN INTERACTING PROTEIN"/>
    <property type="match status" value="1"/>
</dbReference>
<evidence type="ECO:0000313" key="5">
    <source>
        <dbReference type="Proteomes" id="UP001187471"/>
    </source>
</evidence>
<sequence length="245" mass="26896">MASTIQASQSMDDIDRSKFYKELGQNIHQFMNLSLAIYLADYKLKYRTDLKDAILRAKASTQALLKTYDLCLAAHVHPTISTLSAIVRSAGRNVICGLDKVNEASKTIFVASEENMEEALSAVKKGIWTFSNWRNGLFAPEEIIRINHSLHFSQPLKVVLEILNTPNTCFLIACLALTVYSQVIIPIVEIMNMFPALCGYGVSDSGVSAILPPQGVQCIAPDSGPISKKTFHNPSIPSTEIGFST</sequence>
<evidence type="ECO:0000256" key="2">
    <source>
        <dbReference type="ARBA" id="ARBA00022763"/>
    </source>
</evidence>
<comment type="subcellular location">
    <subcellularLocation>
        <location evidence="1">Nucleus</location>
    </subcellularLocation>
</comment>
<evidence type="ECO:0000256" key="1">
    <source>
        <dbReference type="ARBA" id="ARBA00004123"/>
    </source>
</evidence>
<evidence type="ECO:0000313" key="4">
    <source>
        <dbReference type="EMBL" id="KAK2985529.1"/>
    </source>
</evidence>
<dbReference type="InterPro" id="IPR051579">
    <property type="entry name" value="DDR_Transcriptional_Reg"/>
</dbReference>
<dbReference type="GO" id="GO:0006974">
    <property type="term" value="P:DNA damage response"/>
    <property type="evidence" value="ECO:0007669"/>
    <property type="project" value="UniProtKB-KW"/>
</dbReference>
<keyword evidence="5" id="KW-1185">Reference proteome</keyword>
<protein>
    <submittedName>
        <fullName evidence="4">Uncharacterized protein</fullName>
    </submittedName>
</protein>
<accession>A0AA88UHU6</accession>
<dbReference type="AlphaFoldDB" id="A0AA88UHU6"/>
<dbReference type="PANTHER" id="PTHR23196:SF8">
    <property type="entry name" value="N-ACETYLTRANSFERASE"/>
    <property type="match status" value="1"/>
</dbReference>
<keyword evidence="3" id="KW-0539">Nucleus</keyword>
<dbReference type="EMBL" id="JAVXUO010001148">
    <property type="protein sequence ID" value="KAK2985529.1"/>
    <property type="molecule type" value="Genomic_DNA"/>
</dbReference>
<reference evidence="4" key="1">
    <citation type="submission" date="2022-12" db="EMBL/GenBank/DDBJ databases">
        <title>Draft genome assemblies for two species of Escallonia (Escalloniales).</title>
        <authorList>
            <person name="Chanderbali A."/>
            <person name="Dervinis C."/>
            <person name="Anghel I."/>
            <person name="Soltis D."/>
            <person name="Soltis P."/>
            <person name="Zapata F."/>
        </authorList>
    </citation>
    <scope>NUCLEOTIDE SEQUENCE</scope>
    <source>
        <strain evidence="4">UCBG92.1500</strain>
        <tissue evidence="4">Leaf</tissue>
    </source>
</reference>
<dbReference type="GO" id="GO:0005634">
    <property type="term" value="C:nucleus"/>
    <property type="evidence" value="ECO:0007669"/>
    <property type="project" value="UniProtKB-SubCell"/>
</dbReference>
<organism evidence="4 5">
    <name type="scientific">Escallonia rubra</name>
    <dbReference type="NCBI Taxonomy" id="112253"/>
    <lineage>
        <taxon>Eukaryota</taxon>
        <taxon>Viridiplantae</taxon>
        <taxon>Streptophyta</taxon>
        <taxon>Embryophyta</taxon>
        <taxon>Tracheophyta</taxon>
        <taxon>Spermatophyta</taxon>
        <taxon>Magnoliopsida</taxon>
        <taxon>eudicotyledons</taxon>
        <taxon>Gunneridae</taxon>
        <taxon>Pentapetalae</taxon>
        <taxon>asterids</taxon>
        <taxon>campanulids</taxon>
        <taxon>Escalloniales</taxon>
        <taxon>Escalloniaceae</taxon>
        <taxon>Escallonia</taxon>
    </lineage>
</organism>